<dbReference type="EMBL" id="NXAO01000018">
    <property type="protein sequence ID" value="PHO15845.1"/>
    <property type="molecule type" value="Genomic_DNA"/>
</dbReference>
<keyword evidence="5" id="KW-1185">Reference proteome</keyword>
<dbReference type="PROSITE" id="PS51084">
    <property type="entry name" value="HIT_2"/>
    <property type="match status" value="1"/>
</dbReference>
<dbReference type="Proteomes" id="UP000224740">
    <property type="component" value="Unassembled WGS sequence"/>
</dbReference>
<dbReference type="GO" id="GO:0003824">
    <property type="term" value="F:catalytic activity"/>
    <property type="evidence" value="ECO:0007669"/>
    <property type="project" value="InterPro"/>
</dbReference>
<dbReference type="Proteomes" id="UP000264693">
    <property type="component" value="Chromosome"/>
</dbReference>
<gene>
    <name evidence="3" type="ORF">AMRN_1142</name>
    <name evidence="4" type="ORF">CPH92_04545</name>
</gene>
<evidence type="ECO:0000313" key="3">
    <source>
        <dbReference type="EMBL" id="AXX86889.1"/>
    </source>
</evidence>
<dbReference type="Pfam" id="PF01230">
    <property type="entry name" value="HIT"/>
    <property type="match status" value="1"/>
</dbReference>
<reference evidence="4" key="2">
    <citation type="submission" date="2017-09" db="EMBL/GenBank/DDBJ databases">
        <authorList>
            <person name="Perez-Cataluna A."/>
            <person name="Figueras M.J."/>
            <person name="Salas-Masso N."/>
        </authorList>
    </citation>
    <scope>NUCLEOTIDE SEQUENCE</scope>
    <source>
        <strain evidence="4">CECT 7727</strain>
    </source>
</reference>
<evidence type="ECO:0000256" key="1">
    <source>
        <dbReference type="PROSITE-ProRule" id="PRU00464"/>
    </source>
</evidence>
<dbReference type="AlphaFoldDB" id="A0A347TJW1"/>
<protein>
    <submittedName>
        <fullName evidence="4">HIT family protein</fullName>
    </submittedName>
    <submittedName>
        <fullName evidence="3">Histidine triad nucleotide-binding protein</fullName>
    </submittedName>
</protein>
<feature type="short sequence motif" description="Histidine triad motif" evidence="1">
    <location>
        <begin position="75"/>
        <end position="79"/>
    </location>
</feature>
<organism evidence="3 6">
    <name type="scientific">Malaciobacter marinus</name>
    <dbReference type="NCBI Taxonomy" id="505249"/>
    <lineage>
        <taxon>Bacteria</taxon>
        <taxon>Pseudomonadati</taxon>
        <taxon>Campylobacterota</taxon>
        <taxon>Epsilonproteobacteria</taxon>
        <taxon>Campylobacterales</taxon>
        <taxon>Arcobacteraceae</taxon>
        <taxon>Malaciobacter</taxon>
    </lineage>
</organism>
<evidence type="ECO:0000313" key="4">
    <source>
        <dbReference type="EMBL" id="PHO15845.1"/>
    </source>
</evidence>
<feature type="domain" description="HIT" evidence="2">
    <location>
        <begin position="1"/>
        <end position="90"/>
    </location>
</feature>
<dbReference type="PIRSF" id="PIRSF000714">
    <property type="entry name" value="HIT"/>
    <property type="match status" value="1"/>
</dbReference>
<sequence>MNYIYENDLIYIDLEKSEIPWLKIFTKENYKEFCHCPQNVKNEIWSKLDIIEKEMIDYFNPEKINIASFGNYVPHVHFHIMARFKQDSYFPEPMWGKKQREPSLILPSFEEFYSNLKKKL</sequence>
<name>A0A347TJW1_9BACT</name>
<evidence type="ECO:0000313" key="6">
    <source>
        <dbReference type="Proteomes" id="UP000264693"/>
    </source>
</evidence>
<dbReference type="SUPFAM" id="SSF54197">
    <property type="entry name" value="HIT-like"/>
    <property type="match status" value="1"/>
</dbReference>
<accession>A0A347TJW1</accession>
<dbReference type="EMBL" id="CP032101">
    <property type="protein sequence ID" value="AXX86889.1"/>
    <property type="molecule type" value="Genomic_DNA"/>
</dbReference>
<dbReference type="InterPro" id="IPR026026">
    <property type="entry name" value="HIT_Hint"/>
</dbReference>
<dbReference type="KEGG" id="amar:AMRN_1142"/>
<dbReference type="InterPro" id="IPR011146">
    <property type="entry name" value="HIT-like"/>
</dbReference>
<proteinExistence type="predicted"/>
<dbReference type="RefSeq" id="WP_099310580.1">
    <property type="nucleotide sequence ID" value="NZ_CP032101.1"/>
</dbReference>
<evidence type="ECO:0000259" key="2">
    <source>
        <dbReference type="PROSITE" id="PS51084"/>
    </source>
</evidence>
<reference evidence="3 6" key="3">
    <citation type="submission" date="2018-08" db="EMBL/GenBank/DDBJ databases">
        <title>Complete genome of the Arcobacter marinus type strain JCM 15502.</title>
        <authorList>
            <person name="Miller W.G."/>
            <person name="Yee E."/>
            <person name="Huynh S."/>
            <person name="Parker C.T."/>
        </authorList>
    </citation>
    <scope>NUCLEOTIDE SEQUENCE [LARGE SCALE GENOMIC DNA]</scope>
    <source>
        <strain evidence="3 6">JCM 15502</strain>
    </source>
</reference>
<dbReference type="InterPro" id="IPR036265">
    <property type="entry name" value="HIT-like_sf"/>
</dbReference>
<dbReference type="Gene3D" id="3.30.428.10">
    <property type="entry name" value="HIT-like"/>
    <property type="match status" value="1"/>
</dbReference>
<reference evidence="5" key="1">
    <citation type="submission" date="2017-09" db="EMBL/GenBank/DDBJ databases">
        <title>Arcobacter canalis sp. nov., a new species isolated from a water canal contaminated with urban sewage.</title>
        <authorList>
            <person name="Perez-Cataluna A."/>
            <person name="Salas-Masso N."/>
            <person name="Figueras M.J."/>
        </authorList>
    </citation>
    <scope>NUCLEOTIDE SEQUENCE [LARGE SCALE GENOMIC DNA]</scope>
    <source>
        <strain evidence="5">CECT 7727</strain>
    </source>
</reference>
<evidence type="ECO:0000313" key="5">
    <source>
        <dbReference type="Proteomes" id="UP000224740"/>
    </source>
</evidence>